<keyword evidence="4" id="KW-0539">Nucleus</keyword>
<feature type="compositionally biased region" description="Acidic residues" evidence="7">
    <location>
        <begin position="198"/>
        <end position="208"/>
    </location>
</feature>
<feature type="compositionally biased region" description="Acidic residues" evidence="7">
    <location>
        <begin position="222"/>
        <end position="232"/>
    </location>
</feature>
<comment type="similarity">
    <text evidence="2">Belongs to the CENP-C/MIF2 family.</text>
</comment>
<feature type="compositionally biased region" description="Basic and acidic residues" evidence="7">
    <location>
        <begin position="252"/>
        <end position="261"/>
    </location>
</feature>
<dbReference type="SUPFAM" id="SSF51182">
    <property type="entry name" value="RmlC-like cupins"/>
    <property type="match status" value="1"/>
</dbReference>
<dbReference type="PANTHER" id="PTHR16684">
    <property type="entry name" value="CENTROMERE PROTEIN C"/>
    <property type="match status" value="1"/>
</dbReference>
<feature type="compositionally biased region" description="Acidic residues" evidence="7">
    <location>
        <begin position="66"/>
        <end position="76"/>
    </location>
</feature>
<name>A0AAD7FL67_9AGAR</name>
<evidence type="ECO:0000256" key="3">
    <source>
        <dbReference type="ARBA" id="ARBA00023125"/>
    </source>
</evidence>
<dbReference type="GO" id="GO:0005634">
    <property type="term" value="C:nucleus"/>
    <property type="evidence" value="ECO:0007669"/>
    <property type="project" value="UniProtKB-SubCell"/>
</dbReference>
<feature type="region of interest" description="Disordered" evidence="7">
    <location>
        <begin position="1"/>
        <end position="276"/>
    </location>
</feature>
<dbReference type="CDD" id="cd06993">
    <property type="entry name" value="cupin_CENP-C_C"/>
    <property type="match status" value="1"/>
</dbReference>
<evidence type="ECO:0000256" key="1">
    <source>
        <dbReference type="ARBA" id="ARBA00004123"/>
    </source>
</evidence>
<dbReference type="Proteomes" id="UP001221142">
    <property type="component" value="Unassembled WGS sequence"/>
</dbReference>
<dbReference type="InterPro" id="IPR028386">
    <property type="entry name" value="CENP-C/Mif2/cnp3"/>
</dbReference>
<proteinExistence type="inferred from homology"/>
<reference evidence="9" key="1">
    <citation type="submission" date="2023-03" db="EMBL/GenBank/DDBJ databases">
        <title>Massive genome expansion in bonnet fungi (Mycena s.s.) driven by repeated elements and novel gene families across ecological guilds.</title>
        <authorList>
            <consortium name="Lawrence Berkeley National Laboratory"/>
            <person name="Harder C.B."/>
            <person name="Miyauchi S."/>
            <person name="Viragh M."/>
            <person name="Kuo A."/>
            <person name="Thoen E."/>
            <person name="Andreopoulos B."/>
            <person name="Lu D."/>
            <person name="Skrede I."/>
            <person name="Drula E."/>
            <person name="Henrissat B."/>
            <person name="Morin E."/>
            <person name="Kohler A."/>
            <person name="Barry K."/>
            <person name="LaButti K."/>
            <person name="Morin E."/>
            <person name="Salamov A."/>
            <person name="Lipzen A."/>
            <person name="Mereny Z."/>
            <person name="Hegedus B."/>
            <person name="Baldrian P."/>
            <person name="Stursova M."/>
            <person name="Weitz H."/>
            <person name="Taylor A."/>
            <person name="Grigoriev I.V."/>
            <person name="Nagy L.G."/>
            <person name="Martin F."/>
            <person name="Kauserud H."/>
        </authorList>
    </citation>
    <scope>NUCLEOTIDE SEQUENCE</scope>
    <source>
        <strain evidence="9">9284</strain>
    </source>
</reference>
<dbReference type="PANTHER" id="PTHR16684:SF11">
    <property type="entry name" value="CENTROMERE PROTEIN C"/>
    <property type="match status" value="1"/>
</dbReference>
<comment type="caution">
    <text evidence="9">The sequence shown here is derived from an EMBL/GenBank/DDBJ whole genome shotgun (WGS) entry which is preliminary data.</text>
</comment>
<accession>A0AAD7FL67</accession>
<comment type="subcellular location">
    <subcellularLocation>
        <location evidence="1">Nucleus</location>
    </subcellularLocation>
</comment>
<evidence type="ECO:0000256" key="7">
    <source>
        <dbReference type="SAM" id="MobiDB-lite"/>
    </source>
</evidence>
<keyword evidence="3" id="KW-0238">DNA-binding</keyword>
<feature type="compositionally biased region" description="Polar residues" evidence="7">
    <location>
        <begin position="84"/>
        <end position="99"/>
    </location>
</feature>
<feature type="region of interest" description="Disordered" evidence="7">
    <location>
        <begin position="296"/>
        <end position="331"/>
    </location>
</feature>
<organism evidence="9 10">
    <name type="scientific">Roridomyces roridus</name>
    <dbReference type="NCBI Taxonomy" id="1738132"/>
    <lineage>
        <taxon>Eukaryota</taxon>
        <taxon>Fungi</taxon>
        <taxon>Dikarya</taxon>
        <taxon>Basidiomycota</taxon>
        <taxon>Agaricomycotina</taxon>
        <taxon>Agaricomycetes</taxon>
        <taxon>Agaricomycetidae</taxon>
        <taxon>Agaricales</taxon>
        <taxon>Marasmiineae</taxon>
        <taxon>Mycenaceae</taxon>
        <taxon>Roridomyces</taxon>
    </lineage>
</organism>
<keyword evidence="10" id="KW-1185">Reference proteome</keyword>
<dbReference type="GO" id="GO:0000776">
    <property type="term" value="C:kinetochore"/>
    <property type="evidence" value="ECO:0007669"/>
    <property type="project" value="InterPro"/>
</dbReference>
<protein>
    <recommendedName>
        <fullName evidence="6">CENP-C homolog</fullName>
    </recommendedName>
</protein>
<sequence>MAHTPSKPAKAHIPYRNDPATGKKTGFSIKRVERTSDGFEPFDRVLKQANSQSPPRRRRKSKDVQEEPVEEDEELSMELVDSPVNYSTAPRETTATSARPVSRGSRSEFDDVPSPRKPRSTGHAGPSRLAHALTARELLEQDEGEDDYNNAGAGDDFEDSINVEEQLMSAPEDDPQSEEEAVPSPPKKKQARSRVLEPVEEESEEEGQEPPPKTPQGRPVDEQADSDDDEDTPPPPKKKPRSAPSQTRKKQERRESSEGVRRSKRVPIPPLEYWRGEKYVYGPRVPGEARQVPNITEIVRIPKEPPPTRAGTKRKRKRAGGSSKARSVSVQEREIIVEVPSGNPEFGWDDETNPEVVVLDYPDGTPIERRIAFTAAMFDPRPVAGGQWLFEKIFGDDEFMAAGQLVIPPQSRKPAKGTKDNTYIFYVIEGAIKAVVSETPIVLATGGMFMVPRGNTYHIENISERPAKLFFTQARKVADEEFEQLVSAQRGALGVRSKSA</sequence>
<feature type="compositionally biased region" description="Basic residues" evidence="7">
    <location>
        <begin position="236"/>
        <end position="251"/>
    </location>
</feature>
<feature type="compositionally biased region" description="Basic and acidic residues" evidence="7">
    <location>
        <begin position="30"/>
        <end position="46"/>
    </location>
</feature>
<comment type="function">
    <text evidence="5">Component of the kinetochore, a multiprotein complex that assembles on centromeric DNA and attaches chromosomes to spindle microtubules, mediating chromosome segregation and sister chromatid segregation during meiosis and mitosis. Component of the inner kinetochore constitutive centromere-associated network (CCAN), which serves as a structural platform for outer kinetochore assembly.</text>
</comment>
<evidence type="ECO:0000256" key="2">
    <source>
        <dbReference type="ARBA" id="ARBA00010291"/>
    </source>
</evidence>
<dbReference type="InterPro" id="IPR014710">
    <property type="entry name" value="RmlC-like_jellyroll"/>
</dbReference>
<feature type="compositionally biased region" description="Acidic residues" evidence="7">
    <location>
        <begin position="171"/>
        <end position="181"/>
    </location>
</feature>
<dbReference type="GO" id="GO:0051455">
    <property type="term" value="P:spindle attachment to meiosis I kinetochore"/>
    <property type="evidence" value="ECO:0007669"/>
    <property type="project" value="TreeGrafter"/>
</dbReference>
<evidence type="ECO:0000313" key="9">
    <source>
        <dbReference type="EMBL" id="KAJ7630506.1"/>
    </source>
</evidence>
<evidence type="ECO:0000256" key="4">
    <source>
        <dbReference type="ARBA" id="ARBA00023242"/>
    </source>
</evidence>
<dbReference type="InterPro" id="IPR025974">
    <property type="entry name" value="Mif2/CENP-C_cupin"/>
</dbReference>
<dbReference type="EMBL" id="JARKIF010000009">
    <property type="protein sequence ID" value="KAJ7630506.1"/>
    <property type="molecule type" value="Genomic_DNA"/>
</dbReference>
<evidence type="ECO:0000256" key="5">
    <source>
        <dbReference type="ARBA" id="ARBA00057947"/>
    </source>
</evidence>
<dbReference type="GO" id="GO:0051382">
    <property type="term" value="P:kinetochore assembly"/>
    <property type="evidence" value="ECO:0007669"/>
    <property type="project" value="InterPro"/>
</dbReference>
<evidence type="ECO:0000259" key="8">
    <source>
        <dbReference type="Pfam" id="PF11699"/>
    </source>
</evidence>
<dbReference type="Pfam" id="PF11699">
    <property type="entry name" value="CENP-C_C"/>
    <property type="match status" value="1"/>
</dbReference>
<dbReference type="GO" id="GO:0051315">
    <property type="term" value="P:attachment of mitotic spindle microtubules to kinetochore"/>
    <property type="evidence" value="ECO:0007669"/>
    <property type="project" value="TreeGrafter"/>
</dbReference>
<dbReference type="FunFam" id="2.60.120.10:FF:000033">
    <property type="entry name" value="Centromere protein C 1"/>
    <property type="match status" value="1"/>
</dbReference>
<gene>
    <name evidence="9" type="ORF">FB45DRAFT_1058502</name>
</gene>
<dbReference type="AlphaFoldDB" id="A0AAD7FL67"/>
<evidence type="ECO:0000313" key="10">
    <source>
        <dbReference type="Proteomes" id="UP001221142"/>
    </source>
</evidence>
<feature type="domain" description="Mif2/CENP-C cupin" evidence="8">
    <location>
        <begin position="390"/>
        <end position="473"/>
    </location>
</feature>
<evidence type="ECO:0000256" key="6">
    <source>
        <dbReference type="ARBA" id="ARBA00075033"/>
    </source>
</evidence>
<dbReference type="InterPro" id="IPR011051">
    <property type="entry name" value="RmlC_Cupin_sf"/>
</dbReference>
<dbReference type="Gene3D" id="2.60.120.10">
    <property type="entry name" value="Jelly Rolls"/>
    <property type="match status" value="1"/>
</dbReference>
<dbReference type="GO" id="GO:0019237">
    <property type="term" value="F:centromeric DNA binding"/>
    <property type="evidence" value="ECO:0007669"/>
    <property type="project" value="InterPro"/>
</dbReference>